<feature type="domain" description="HTH gntR-type" evidence="4">
    <location>
        <begin position="13"/>
        <end position="80"/>
    </location>
</feature>
<dbReference type="SUPFAM" id="SSF48008">
    <property type="entry name" value="GntR ligand-binding domain-like"/>
    <property type="match status" value="1"/>
</dbReference>
<dbReference type="SMART" id="SM00345">
    <property type="entry name" value="HTH_GNTR"/>
    <property type="match status" value="1"/>
</dbReference>
<dbReference type="InterPro" id="IPR008920">
    <property type="entry name" value="TF_FadR/GntR_C"/>
</dbReference>
<dbReference type="InterPro" id="IPR036390">
    <property type="entry name" value="WH_DNA-bd_sf"/>
</dbReference>
<dbReference type="Pfam" id="PF00392">
    <property type="entry name" value="GntR"/>
    <property type="match status" value="1"/>
</dbReference>
<keyword evidence="6" id="KW-1185">Reference proteome</keyword>
<keyword evidence="1" id="KW-0805">Transcription regulation</keyword>
<reference evidence="5" key="1">
    <citation type="submission" date="2022-01" db="EMBL/GenBank/DDBJ databases">
        <title>Paenibacillus spongiae sp. nov., isolated from marine sponge.</title>
        <authorList>
            <person name="Li Z."/>
            <person name="Zhang M."/>
        </authorList>
    </citation>
    <scope>NUCLEOTIDE SEQUENCE</scope>
    <source>
        <strain evidence="5">PHS-Z3</strain>
    </source>
</reference>
<dbReference type="SUPFAM" id="SSF46785">
    <property type="entry name" value="Winged helix' DNA-binding domain"/>
    <property type="match status" value="1"/>
</dbReference>
<dbReference type="PANTHER" id="PTHR43537:SF5">
    <property type="entry name" value="UXU OPERON TRANSCRIPTIONAL REGULATOR"/>
    <property type="match status" value="1"/>
</dbReference>
<dbReference type="PROSITE" id="PS50949">
    <property type="entry name" value="HTH_GNTR"/>
    <property type="match status" value="1"/>
</dbReference>
<evidence type="ECO:0000256" key="3">
    <source>
        <dbReference type="ARBA" id="ARBA00023163"/>
    </source>
</evidence>
<dbReference type="EMBL" id="CP091430">
    <property type="protein sequence ID" value="UVI28542.1"/>
    <property type="molecule type" value="Genomic_DNA"/>
</dbReference>
<dbReference type="Gene3D" id="1.10.10.10">
    <property type="entry name" value="Winged helix-like DNA-binding domain superfamily/Winged helix DNA-binding domain"/>
    <property type="match status" value="1"/>
</dbReference>
<dbReference type="Pfam" id="PF07729">
    <property type="entry name" value="FCD"/>
    <property type="match status" value="1"/>
</dbReference>
<dbReference type="Proteomes" id="UP001057877">
    <property type="component" value="Chromosome"/>
</dbReference>
<proteinExistence type="predicted"/>
<dbReference type="SMART" id="SM00895">
    <property type="entry name" value="FCD"/>
    <property type="match status" value="1"/>
</dbReference>
<dbReference type="PRINTS" id="PR00033">
    <property type="entry name" value="HTHASNC"/>
</dbReference>
<dbReference type="InterPro" id="IPR011711">
    <property type="entry name" value="GntR_C"/>
</dbReference>
<keyword evidence="2" id="KW-0238">DNA-binding</keyword>
<dbReference type="InterPro" id="IPR000485">
    <property type="entry name" value="AsnC-type_HTH_dom"/>
</dbReference>
<evidence type="ECO:0000256" key="1">
    <source>
        <dbReference type="ARBA" id="ARBA00023015"/>
    </source>
</evidence>
<name>A0ABY5S6R8_9BACL</name>
<dbReference type="InterPro" id="IPR036388">
    <property type="entry name" value="WH-like_DNA-bd_sf"/>
</dbReference>
<dbReference type="InterPro" id="IPR000524">
    <property type="entry name" value="Tscrpt_reg_HTH_GntR"/>
</dbReference>
<evidence type="ECO:0000256" key="2">
    <source>
        <dbReference type="ARBA" id="ARBA00023125"/>
    </source>
</evidence>
<dbReference type="RefSeq" id="WP_258384631.1">
    <property type="nucleotide sequence ID" value="NZ_CP091430.1"/>
</dbReference>
<keyword evidence="3" id="KW-0804">Transcription</keyword>
<dbReference type="Gene3D" id="1.20.120.530">
    <property type="entry name" value="GntR ligand-binding domain-like"/>
    <property type="match status" value="1"/>
</dbReference>
<evidence type="ECO:0000313" key="6">
    <source>
        <dbReference type="Proteomes" id="UP001057877"/>
    </source>
</evidence>
<evidence type="ECO:0000313" key="5">
    <source>
        <dbReference type="EMBL" id="UVI28542.1"/>
    </source>
</evidence>
<dbReference type="CDD" id="cd07377">
    <property type="entry name" value="WHTH_GntR"/>
    <property type="match status" value="1"/>
</dbReference>
<gene>
    <name evidence="5" type="ORF">L1F29_24275</name>
</gene>
<protein>
    <submittedName>
        <fullName evidence="5">GntR family transcriptional regulator</fullName>
    </submittedName>
</protein>
<accession>A0ABY5S6R8</accession>
<sequence>MVKATKPHLLTKQSISGDLVELIKNQILEGELNPGDRIVETKLAKDYGISQTPVREAIRQLSGEGIIVIVPNRGPQVRELRMKDVFEIYSLRAVYEGLAIRLAVMKATDDDVRALQSFYEQMKAKVHDDSVSSLLPDSLHIHQTIIELSSHERLIAMYRTISFQISLVNRILGSASTKEKEAWQHLELIEALSKRDPDEAENVMRSHIYRSYCEFADMRKATDPEFDNRAWF</sequence>
<organism evidence="5 6">
    <name type="scientific">Paenibacillus spongiae</name>
    <dbReference type="NCBI Taxonomy" id="2909671"/>
    <lineage>
        <taxon>Bacteria</taxon>
        <taxon>Bacillati</taxon>
        <taxon>Bacillota</taxon>
        <taxon>Bacilli</taxon>
        <taxon>Bacillales</taxon>
        <taxon>Paenibacillaceae</taxon>
        <taxon>Paenibacillus</taxon>
    </lineage>
</organism>
<evidence type="ECO:0000259" key="4">
    <source>
        <dbReference type="PROSITE" id="PS50949"/>
    </source>
</evidence>
<dbReference type="PANTHER" id="PTHR43537">
    <property type="entry name" value="TRANSCRIPTIONAL REGULATOR, GNTR FAMILY"/>
    <property type="match status" value="1"/>
</dbReference>